<evidence type="ECO:0000313" key="3">
    <source>
        <dbReference type="EMBL" id="KAG5586743.1"/>
    </source>
</evidence>
<protein>
    <recommendedName>
        <fullName evidence="2">DUF4283 domain-containing protein</fullName>
    </recommendedName>
</protein>
<organism evidence="3 4">
    <name type="scientific">Solanum commersonii</name>
    <name type="common">Commerson's wild potato</name>
    <name type="synonym">Commerson's nightshade</name>
    <dbReference type="NCBI Taxonomy" id="4109"/>
    <lineage>
        <taxon>Eukaryota</taxon>
        <taxon>Viridiplantae</taxon>
        <taxon>Streptophyta</taxon>
        <taxon>Embryophyta</taxon>
        <taxon>Tracheophyta</taxon>
        <taxon>Spermatophyta</taxon>
        <taxon>Magnoliopsida</taxon>
        <taxon>eudicotyledons</taxon>
        <taxon>Gunneridae</taxon>
        <taxon>Pentapetalae</taxon>
        <taxon>asterids</taxon>
        <taxon>lamiids</taxon>
        <taxon>Solanales</taxon>
        <taxon>Solanaceae</taxon>
        <taxon>Solanoideae</taxon>
        <taxon>Solaneae</taxon>
        <taxon>Solanum</taxon>
    </lineage>
</organism>
<dbReference type="PANTHER" id="PTHR31286:SF99">
    <property type="entry name" value="DUF4283 DOMAIN-CONTAINING PROTEIN"/>
    <property type="match status" value="1"/>
</dbReference>
<dbReference type="OrthoDB" id="1096772at2759"/>
<feature type="compositionally biased region" description="Polar residues" evidence="1">
    <location>
        <begin position="205"/>
        <end position="217"/>
    </location>
</feature>
<dbReference type="InterPro" id="IPR025558">
    <property type="entry name" value="DUF4283"/>
</dbReference>
<dbReference type="EMBL" id="JACXVP010000009">
    <property type="protein sequence ID" value="KAG5586743.1"/>
    <property type="molecule type" value="Genomic_DNA"/>
</dbReference>
<evidence type="ECO:0000259" key="2">
    <source>
        <dbReference type="Pfam" id="PF14111"/>
    </source>
</evidence>
<evidence type="ECO:0000256" key="1">
    <source>
        <dbReference type="SAM" id="MobiDB-lite"/>
    </source>
</evidence>
<accession>A0A9J5XGH6</accession>
<dbReference type="InterPro" id="IPR040256">
    <property type="entry name" value="At4g02000-like"/>
</dbReference>
<sequence>MILNASSQFSAPTTINKPMSFINSLIKPVPMVNQKPDMEIDAEDTIFVGNPTQNQTTDNSNAQESYKEDHITLSTEEKIKIQKPLPFSIIIKLLGRKMSHDYLKKKISILWRLSEEIILIDLGSDYYIVKFLKEENMRLTLQNGPWFINGFFLSIKKWHPNFIASEADETYSAIWIRLPELPTEYYDHTVLVRIGSKLGRLVKQNTPNGDLANNPSRSAPHAKSGNRIDMSNDDGVVAPLPKHSSSNFRETDHPCVREPTPTPDPSIVLAGDGSPRSNHDLQCTVGQLGGNNLSPKPYHTSPGGVGWDENGDGNIQQSILNDDPPHSWKPRFSTQSLGTSRTWTPSTTTGRYKGRHWASLSGATGNKNAKPPTLTRRFSLNQMIKVSTMCNSDGLVLLWDDNILELDEIATKGLEIHAMIKCTSWDLGSGNLISFWEDRLLPHPLLRKRILGPLHKQDLALKVSDVILNGIWALHNLSIKLPLEIHSEINSMNIPQGTKTQDKLTWALTNNKTFTTKSAYNFLKNHKPNTGLNHSNVPPTPTHVAFNWIWQLKCPNKIKELLWRMKEPTIQHEPREGNKVAVLLAHHGRNLPGTVLFEAWHNAPSFVLDVVDKDKDVSSSVKQKALLCNIVSVSSNAKYMTQTGASNNNTTTDCIMLL</sequence>
<dbReference type="PANTHER" id="PTHR31286">
    <property type="entry name" value="GLYCINE-RICH CELL WALL STRUCTURAL PROTEIN 1.8-LIKE"/>
    <property type="match status" value="1"/>
</dbReference>
<evidence type="ECO:0000313" key="4">
    <source>
        <dbReference type="Proteomes" id="UP000824120"/>
    </source>
</evidence>
<dbReference type="AlphaFoldDB" id="A0A9J5XGH6"/>
<reference evidence="3 4" key="1">
    <citation type="submission" date="2020-09" db="EMBL/GenBank/DDBJ databases">
        <title>De no assembly of potato wild relative species, Solanum commersonii.</title>
        <authorList>
            <person name="Cho K."/>
        </authorList>
    </citation>
    <scope>NUCLEOTIDE SEQUENCE [LARGE SCALE GENOMIC DNA]</scope>
    <source>
        <strain evidence="3">LZ3.2</strain>
        <tissue evidence="3">Leaf</tissue>
    </source>
</reference>
<feature type="domain" description="DUF4283" evidence="2">
    <location>
        <begin position="87"/>
        <end position="164"/>
    </location>
</feature>
<feature type="region of interest" description="Disordered" evidence="1">
    <location>
        <begin position="205"/>
        <end position="263"/>
    </location>
</feature>
<keyword evidence="4" id="KW-1185">Reference proteome</keyword>
<dbReference type="Pfam" id="PF14111">
    <property type="entry name" value="DUF4283"/>
    <property type="match status" value="1"/>
</dbReference>
<proteinExistence type="predicted"/>
<dbReference type="Proteomes" id="UP000824120">
    <property type="component" value="Chromosome 9"/>
</dbReference>
<comment type="caution">
    <text evidence="3">The sequence shown here is derived from an EMBL/GenBank/DDBJ whole genome shotgun (WGS) entry which is preliminary data.</text>
</comment>
<name>A0A9J5XGH6_SOLCO</name>
<gene>
    <name evidence="3" type="ORF">H5410_047177</name>
</gene>